<name>A0A9X1VE95_9BACT</name>
<feature type="region of interest" description="Disordered" evidence="1">
    <location>
        <begin position="132"/>
        <end position="168"/>
    </location>
</feature>
<evidence type="ECO:0000313" key="3">
    <source>
        <dbReference type="EMBL" id="MCI1186542.1"/>
    </source>
</evidence>
<feature type="chain" id="PRO_5040978135" evidence="2">
    <location>
        <begin position="22"/>
        <end position="168"/>
    </location>
</feature>
<accession>A0A9X1VE95</accession>
<evidence type="ECO:0000256" key="2">
    <source>
        <dbReference type="SAM" id="SignalP"/>
    </source>
</evidence>
<evidence type="ECO:0000313" key="4">
    <source>
        <dbReference type="Proteomes" id="UP001139193"/>
    </source>
</evidence>
<gene>
    <name evidence="3" type="ORF">MON38_03870</name>
</gene>
<feature type="compositionally biased region" description="Basic and acidic residues" evidence="1">
    <location>
        <begin position="148"/>
        <end position="168"/>
    </location>
</feature>
<feature type="compositionally biased region" description="Basic and acidic residues" evidence="1">
    <location>
        <begin position="87"/>
        <end position="97"/>
    </location>
</feature>
<keyword evidence="2" id="KW-0732">Signal</keyword>
<dbReference type="Proteomes" id="UP001139193">
    <property type="component" value="Unassembled WGS sequence"/>
</dbReference>
<feature type="signal peptide" evidence="2">
    <location>
        <begin position="1"/>
        <end position="21"/>
    </location>
</feature>
<keyword evidence="4" id="KW-1185">Reference proteome</keyword>
<dbReference type="RefSeq" id="WP_241934812.1">
    <property type="nucleotide sequence ID" value="NZ_JALBGC010000001.1"/>
</dbReference>
<dbReference type="AlphaFoldDB" id="A0A9X1VE95"/>
<protein>
    <submittedName>
        <fullName evidence="3">DUF4890 domain-containing protein</fullName>
    </submittedName>
</protein>
<comment type="caution">
    <text evidence="3">The sequence shown here is derived from an EMBL/GenBank/DDBJ whole genome shotgun (WGS) entry which is preliminary data.</text>
</comment>
<feature type="region of interest" description="Disordered" evidence="1">
    <location>
        <begin position="81"/>
        <end position="101"/>
    </location>
</feature>
<sequence length="168" mass="18422">MKKFLFPLLAVCALTVGTAAAQTTTPEANAGGMQGRGYGRMQGSPDEMAKRQADRLSTELGLTADQTTKVQAILLARTQEMQAMRGQARDGSDRSQMREQMQANRAKYDAQFKAVLTPDQYTKYTAMQAERMERGGGGGMRDMTNTTDVKKMKAKTKDGDKVKVKADK</sequence>
<evidence type="ECO:0000256" key="1">
    <source>
        <dbReference type="SAM" id="MobiDB-lite"/>
    </source>
</evidence>
<proteinExistence type="predicted"/>
<reference evidence="3" key="1">
    <citation type="submission" date="2022-03" db="EMBL/GenBank/DDBJ databases">
        <title>Bacterial whole genome sequence for Hymenobacter sp. DH14.</title>
        <authorList>
            <person name="Le V."/>
        </authorList>
    </citation>
    <scope>NUCLEOTIDE SEQUENCE</scope>
    <source>
        <strain evidence="3">DH14</strain>
    </source>
</reference>
<dbReference type="EMBL" id="JALBGC010000001">
    <property type="protein sequence ID" value="MCI1186542.1"/>
    <property type="molecule type" value="Genomic_DNA"/>
</dbReference>
<organism evidence="3 4">
    <name type="scientific">Hymenobacter cyanobacteriorum</name>
    <dbReference type="NCBI Taxonomy" id="2926463"/>
    <lineage>
        <taxon>Bacteria</taxon>
        <taxon>Pseudomonadati</taxon>
        <taxon>Bacteroidota</taxon>
        <taxon>Cytophagia</taxon>
        <taxon>Cytophagales</taxon>
        <taxon>Hymenobacteraceae</taxon>
        <taxon>Hymenobacter</taxon>
    </lineage>
</organism>
<dbReference type="Gene3D" id="1.20.120.1490">
    <property type="match status" value="1"/>
</dbReference>